<organism evidence="3 4">
    <name type="scientific">Ancylostoma ceylanicum</name>
    <dbReference type="NCBI Taxonomy" id="53326"/>
    <lineage>
        <taxon>Eukaryota</taxon>
        <taxon>Metazoa</taxon>
        <taxon>Ecdysozoa</taxon>
        <taxon>Nematoda</taxon>
        <taxon>Chromadorea</taxon>
        <taxon>Rhabditida</taxon>
        <taxon>Rhabditina</taxon>
        <taxon>Rhabditomorpha</taxon>
        <taxon>Strongyloidea</taxon>
        <taxon>Ancylostomatidae</taxon>
        <taxon>Ancylostomatinae</taxon>
        <taxon>Ancylostoma</taxon>
    </lineage>
</organism>
<protein>
    <submittedName>
        <fullName evidence="3">Uncharacterized protein</fullName>
    </submittedName>
</protein>
<proteinExistence type="predicted"/>
<gene>
    <name evidence="3" type="primary">Acey_s0223.g2680</name>
    <name evidence="3" type="ORF">Y032_0223g2680</name>
</gene>
<sequence length="105" mass="11936">MATIAVPQLFITIFGMLFLLARAQDQLRMEQWPLGMVRFHKRTLDNYDDYIDPVQEQISAHSIRSSVGMTRFGKRVSEPIRFQRNVGSAQGGKADSHPGVLRFGK</sequence>
<name>A0A016SHT1_9BILA</name>
<evidence type="ECO:0000313" key="3">
    <source>
        <dbReference type="EMBL" id="EYB90160.1"/>
    </source>
</evidence>
<evidence type="ECO:0000313" key="4">
    <source>
        <dbReference type="Proteomes" id="UP000024635"/>
    </source>
</evidence>
<keyword evidence="4" id="KW-1185">Reference proteome</keyword>
<accession>A0A016SHT1</accession>
<feature type="region of interest" description="Disordered" evidence="1">
    <location>
        <begin position="86"/>
        <end position="105"/>
    </location>
</feature>
<comment type="caution">
    <text evidence="3">The sequence shown here is derived from an EMBL/GenBank/DDBJ whole genome shotgun (WGS) entry which is preliminary data.</text>
</comment>
<dbReference type="Proteomes" id="UP000024635">
    <property type="component" value="Unassembled WGS sequence"/>
</dbReference>
<reference evidence="4" key="1">
    <citation type="journal article" date="2015" name="Nat. Genet.">
        <title>The genome and transcriptome of the zoonotic hookworm Ancylostoma ceylanicum identify infection-specific gene families.</title>
        <authorList>
            <person name="Schwarz E.M."/>
            <person name="Hu Y."/>
            <person name="Antoshechkin I."/>
            <person name="Miller M.M."/>
            <person name="Sternberg P.W."/>
            <person name="Aroian R.V."/>
        </authorList>
    </citation>
    <scope>NUCLEOTIDE SEQUENCE</scope>
    <source>
        <strain evidence="4">HY135</strain>
    </source>
</reference>
<dbReference type="EMBL" id="JARK01001559">
    <property type="protein sequence ID" value="EYB90160.1"/>
    <property type="molecule type" value="Genomic_DNA"/>
</dbReference>
<dbReference type="AlphaFoldDB" id="A0A016SHT1"/>
<evidence type="ECO:0000256" key="2">
    <source>
        <dbReference type="SAM" id="SignalP"/>
    </source>
</evidence>
<feature type="signal peptide" evidence="2">
    <location>
        <begin position="1"/>
        <end position="23"/>
    </location>
</feature>
<dbReference type="OrthoDB" id="10288153at2759"/>
<evidence type="ECO:0000256" key="1">
    <source>
        <dbReference type="SAM" id="MobiDB-lite"/>
    </source>
</evidence>
<keyword evidence="2" id="KW-0732">Signal</keyword>
<feature type="chain" id="PRO_5001489482" evidence="2">
    <location>
        <begin position="24"/>
        <end position="105"/>
    </location>
</feature>